<dbReference type="InterPro" id="IPR002559">
    <property type="entry name" value="Transposase_11"/>
</dbReference>
<keyword evidence="3" id="KW-0238">DNA-binding</keyword>
<evidence type="ECO:0000313" key="7">
    <source>
        <dbReference type="EMBL" id="UOO96656.1"/>
    </source>
</evidence>
<dbReference type="GeneID" id="71763346"/>
<comment type="similarity">
    <text evidence="1">Belongs to the transposase 11 family.</text>
</comment>
<evidence type="ECO:0000259" key="5">
    <source>
        <dbReference type="Pfam" id="PF01609"/>
    </source>
</evidence>
<dbReference type="KEGG" id="hdo:MUK72_15655"/>
<keyword evidence="7" id="KW-0614">Plasmid</keyword>
<accession>A0AAX3ASA4</accession>
<dbReference type="GO" id="GO:0004803">
    <property type="term" value="F:transposase activity"/>
    <property type="evidence" value="ECO:0007669"/>
    <property type="project" value="InterPro"/>
</dbReference>
<dbReference type="AlphaFoldDB" id="A0AAX3ASA4"/>
<dbReference type="InterPro" id="IPR047952">
    <property type="entry name" value="Transpos_IS4"/>
</dbReference>
<evidence type="ECO:0000256" key="4">
    <source>
        <dbReference type="ARBA" id="ARBA00023172"/>
    </source>
</evidence>
<dbReference type="PANTHER" id="PTHR33258">
    <property type="entry name" value="TRANSPOSASE INSL FOR INSERTION SEQUENCE ELEMENT IS186A-RELATED"/>
    <property type="match status" value="1"/>
</dbReference>
<dbReference type="InterPro" id="IPR012337">
    <property type="entry name" value="RNaseH-like_sf"/>
</dbReference>
<sequence length="458" mass="51630">MDRWLHILGQELRYLLPPRSVREHARATDLVERDRFIDAFPFFWSFTFGTTQSNGSLAAVQDLYKAFTNDSVAYSSIQQWVTAELTELLADICGYISVELGQTESALEGRFERFRDVFISDGTICTLSAESFEEFPGLGDDHAGAKLHVIESLASRAPVFSSITDARTQETTQLQIGDWVEDSLVLFDLGYLDYARLARIDRNGGWFVSRLNVDANPEIIDELRTWCGDTIDLEGSHLQEVLPDLYRQIIDSTGTIGADRDDPHLPYDVRVVGVRHEDDEDDHRTEEVEADHDYHLYATNLPADAFAPRELAALYSNRWSVETVIDELKSVFELDEMTVRREAAVECFMMAALLMVLVSRYLLRRVRARLGPASQRSVEEEDRIEPVRFSKRINLFSGDLLRILAEQLGYGWDGAGSAIVEGAIDPNVDRHALTERVAHGSVDPNVRNAGELATIRPG</sequence>
<proteinExistence type="inferred from homology"/>
<dbReference type="Proteomes" id="UP000830542">
    <property type="component" value="Plasmid unnamed1"/>
</dbReference>
<dbReference type="KEGG" id="hdo:MUK72_15820"/>
<gene>
    <name evidence="6" type="ORF">MUK72_15655</name>
    <name evidence="7" type="ORF">MUK72_15820</name>
</gene>
<keyword evidence="2" id="KW-0815">Transposition</keyword>
<evidence type="ECO:0000256" key="1">
    <source>
        <dbReference type="ARBA" id="ARBA00010075"/>
    </source>
</evidence>
<evidence type="ECO:0000313" key="6">
    <source>
        <dbReference type="EMBL" id="UOO96629.1"/>
    </source>
</evidence>
<dbReference type="Pfam" id="PF01609">
    <property type="entry name" value="DDE_Tnp_1"/>
    <property type="match status" value="1"/>
</dbReference>
<protein>
    <submittedName>
        <fullName evidence="7">IS4 family transposase</fullName>
    </submittedName>
</protein>
<evidence type="ECO:0000256" key="2">
    <source>
        <dbReference type="ARBA" id="ARBA00022578"/>
    </source>
</evidence>
<name>A0AAX3ASA4_HALDO</name>
<dbReference type="PANTHER" id="PTHR33258:SF1">
    <property type="entry name" value="TRANSPOSASE INSL FOR INSERTION SEQUENCE ELEMENT IS186A-RELATED"/>
    <property type="match status" value="1"/>
</dbReference>
<dbReference type="NCBIfam" id="NF033592">
    <property type="entry name" value="transpos_IS4_1"/>
    <property type="match status" value="1"/>
</dbReference>
<dbReference type="RefSeq" id="WP_004055296.1">
    <property type="nucleotide sequence ID" value="NZ_CP095006.1"/>
</dbReference>
<dbReference type="EMBL" id="CP095006">
    <property type="protein sequence ID" value="UOO96656.1"/>
    <property type="molecule type" value="Genomic_DNA"/>
</dbReference>
<dbReference type="SUPFAM" id="SSF53098">
    <property type="entry name" value="Ribonuclease H-like"/>
    <property type="match status" value="1"/>
</dbReference>
<evidence type="ECO:0000313" key="8">
    <source>
        <dbReference type="Proteomes" id="UP000830542"/>
    </source>
</evidence>
<evidence type="ECO:0000256" key="3">
    <source>
        <dbReference type="ARBA" id="ARBA00023125"/>
    </source>
</evidence>
<feature type="domain" description="Transposase IS4-like" evidence="5">
    <location>
        <begin position="139"/>
        <end position="356"/>
    </location>
</feature>
<dbReference type="GO" id="GO:0003677">
    <property type="term" value="F:DNA binding"/>
    <property type="evidence" value="ECO:0007669"/>
    <property type="project" value="UniProtKB-KW"/>
</dbReference>
<reference evidence="7" key="1">
    <citation type="submission" date="2022-04" db="EMBL/GenBank/DDBJ databases">
        <title>Sequencing and genomic assembly of Halococcus dombrowskii.</title>
        <authorList>
            <person name="Lim S.W."/>
            <person name="MacLea K.S."/>
        </authorList>
    </citation>
    <scope>NUCLEOTIDE SEQUENCE</scope>
    <source>
        <strain evidence="7">H4</strain>
        <plasmid evidence="7">unnamed1</plasmid>
    </source>
</reference>
<keyword evidence="4" id="KW-0233">DNA recombination</keyword>
<organism evidence="7 8">
    <name type="scientific">Halococcus dombrowskii</name>
    <dbReference type="NCBI Taxonomy" id="179637"/>
    <lineage>
        <taxon>Archaea</taxon>
        <taxon>Methanobacteriati</taxon>
        <taxon>Methanobacteriota</taxon>
        <taxon>Stenosarchaea group</taxon>
        <taxon>Halobacteria</taxon>
        <taxon>Halobacteriales</taxon>
        <taxon>Halococcaceae</taxon>
        <taxon>Halococcus</taxon>
    </lineage>
</organism>
<geneLocation type="plasmid" evidence="7 8">
    <name>unnamed1</name>
</geneLocation>
<dbReference type="EMBL" id="CP095006">
    <property type="protein sequence ID" value="UOO96629.1"/>
    <property type="molecule type" value="Genomic_DNA"/>
</dbReference>
<keyword evidence="8" id="KW-1185">Reference proteome</keyword>
<dbReference type="GO" id="GO:0006313">
    <property type="term" value="P:DNA transposition"/>
    <property type="evidence" value="ECO:0007669"/>
    <property type="project" value="InterPro"/>
</dbReference>